<dbReference type="Pfam" id="PF13584">
    <property type="entry name" value="BatD"/>
    <property type="match status" value="2"/>
</dbReference>
<accession>A0ABN4YIR7</accession>
<evidence type="ECO:0000256" key="2">
    <source>
        <dbReference type="SAM" id="SignalP"/>
    </source>
</evidence>
<proteinExistence type="predicted"/>
<evidence type="ECO:0000313" key="4">
    <source>
        <dbReference type="EMBL" id="ARD23062.1"/>
    </source>
</evidence>
<evidence type="ECO:0000259" key="3">
    <source>
        <dbReference type="Pfam" id="PF25607"/>
    </source>
</evidence>
<protein>
    <recommendedName>
        <fullName evidence="3">DUF7939 domain-containing protein</fullName>
    </recommendedName>
</protein>
<dbReference type="EMBL" id="CP020472">
    <property type="protein sequence ID" value="ARD23062.1"/>
    <property type="molecule type" value="Genomic_DNA"/>
</dbReference>
<evidence type="ECO:0000256" key="1">
    <source>
        <dbReference type="SAM" id="Phobius"/>
    </source>
</evidence>
<dbReference type="InterPro" id="IPR025738">
    <property type="entry name" value="BatD"/>
</dbReference>
<feature type="transmembrane region" description="Helical" evidence="1">
    <location>
        <begin position="407"/>
        <end position="427"/>
    </location>
</feature>
<name>A0ABN4YIR7_9GAMM</name>
<gene>
    <name evidence="4" type="ORF">SJ2017_2781</name>
</gene>
<keyword evidence="1" id="KW-1133">Transmembrane helix</keyword>
<feature type="chain" id="PRO_5045475553" description="DUF7939 domain-containing protein" evidence="2">
    <location>
        <begin position="21"/>
        <end position="544"/>
    </location>
</feature>
<reference evidence="4 5" key="1">
    <citation type="submission" date="2017-03" db="EMBL/GenBank/DDBJ databases">
        <title>Genome sequencing of Shewanella japonica KCTC 22435.</title>
        <authorList>
            <person name="Kim K.M."/>
        </authorList>
    </citation>
    <scope>NUCLEOTIDE SEQUENCE [LARGE SCALE GENOMIC DNA]</scope>
    <source>
        <strain evidence="4 5">KCTC 22435</strain>
    </source>
</reference>
<keyword evidence="5" id="KW-1185">Reference proteome</keyword>
<feature type="domain" description="DUF7939" evidence="3">
    <location>
        <begin position="452"/>
        <end position="529"/>
    </location>
</feature>
<keyword evidence="1" id="KW-0812">Transmembrane</keyword>
<dbReference type="RefSeq" id="WP_080916168.1">
    <property type="nucleotide sequence ID" value="NZ_CP020472.1"/>
</dbReference>
<dbReference type="InterPro" id="IPR057699">
    <property type="entry name" value="DUF7939"/>
</dbReference>
<dbReference type="PANTHER" id="PTHR40940:SF1">
    <property type="entry name" value="PROTEIN BATD"/>
    <property type="match status" value="1"/>
</dbReference>
<dbReference type="Proteomes" id="UP000191820">
    <property type="component" value="Chromosome"/>
</dbReference>
<organism evidence="4 5">
    <name type="scientific">Shewanella japonica</name>
    <dbReference type="NCBI Taxonomy" id="93973"/>
    <lineage>
        <taxon>Bacteria</taxon>
        <taxon>Pseudomonadati</taxon>
        <taxon>Pseudomonadota</taxon>
        <taxon>Gammaproteobacteria</taxon>
        <taxon>Alteromonadales</taxon>
        <taxon>Shewanellaceae</taxon>
        <taxon>Shewanella</taxon>
    </lineage>
</organism>
<evidence type="ECO:0000313" key="5">
    <source>
        <dbReference type="Proteomes" id="UP000191820"/>
    </source>
</evidence>
<keyword evidence="2" id="KW-0732">Signal</keyword>
<feature type="signal peptide" evidence="2">
    <location>
        <begin position="1"/>
        <end position="20"/>
    </location>
</feature>
<keyword evidence="1" id="KW-0472">Membrane</keyword>
<dbReference type="Pfam" id="PF25607">
    <property type="entry name" value="DUF7939"/>
    <property type="match status" value="1"/>
</dbReference>
<dbReference type="PANTHER" id="PTHR40940">
    <property type="entry name" value="PROTEIN BATD-RELATED"/>
    <property type="match status" value="1"/>
</dbReference>
<sequence length="544" mass="59565">MVNRIVFALLTILFTGQVFAVSQIQATVDRNPVMQGEYFVLNVTADADLNAGSLDTSVLLKDFVVGRTSVGRSTKMVNFDTTKETRWQVLLSAKNAGTVTIPPFTMEGVKSNPITLTVAKAGSQPQQMRNLFIEGELSTQEAYVGQLVTYQVKLFLAAELQRGVISSPEISGAEIKQIGEDKDSVEIVDGRRFRVIERTYSIIADTPGTLAIKGAGFSGDILVEAPRRGGMFGFNESRPMQASAENTQIVINPIPQQYQGDWLVSDLLIAKEVWPEENDNNAFEIGTPITRTINIVASNADSNSLPDIKITMPEGLKAYPEKPVRQTVVRENQVIAQYSLTTAIVPTQPGTFTLPEISVPWWNPHLRQQQYATIPSRTVTITGSAPITPVQPTVAEQPQATSSTAGLWPWLTLLFATLWLITLALWLTARRQKPSQIADTTSVQSAVKAAISLQDIEDACDNNDVSKVIALLQKWYGAQFNKPINLSAIAKLSPELSAAIEQLQQAKYSQNSVVIDKQKLINAIKQTQLNQTQSDVSPLSSLNP</sequence>